<sequence length="134" mass="15219">ATINSAELSDAEDAYKRLPVKTQEEFLQIEHRLLEDGTYKLLISKLKRLGGSDYKDCIKRMLKKIMTDNVMMLFSFSGHKGKMPFCGSKICDALLGAVQECAPDASLKEIELKVSIYLSKAKERVMIKERKQDN</sequence>
<proteinExistence type="predicted"/>
<dbReference type="AlphaFoldDB" id="A0A653BNF3"/>
<evidence type="ECO:0000313" key="2">
    <source>
        <dbReference type="EMBL" id="VEN36835.1"/>
    </source>
</evidence>
<organism evidence="2 3">
    <name type="scientific">Callosobruchus maculatus</name>
    <name type="common">Southern cowpea weevil</name>
    <name type="synonym">Pulse bruchid</name>
    <dbReference type="NCBI Taxonomy" id="64391"/>
    <lineage>
        <taxon>Eukaryota</taxon>
        <taxon>Metazoa</taxon>
        <taxon>Ecdysozoa</taxon>
        <taxon>Arthropoda</taxon>
        <taxon>Hexapoda</taxon>
        <taxon>Insecta</taxon>
        <taxon>Pterygota</taxon>
        <taxon>Neoptera</taxon>
        <taxon>Endopterygota</taxon>
        <taxon>Coleoptera</taxon>
        <taxon>Polyphaga</taxon>
        <taxon>Cucujiformia</taxon>
        <taxon>Chrysomeloidea</taxon>
        <taxon>Chrysomelidae</taxon>
        <taxon>Bruchinae</taxon>
        <taxon>Bruchini</taxon>
        <taxon>Callosobruchus</taxon>
    </lineage>
</organism>
<dbReference type="Proteomes" id="UP000410492">
    <property type="component" value="Unassembled WGS sequence"/>
</dbReference>
<gene>
    <name evidence="2" type="ORF">CALMAC_LOCUS2297</name>
</gene>
<feature type="domain" description="DUF4806" evidence="1">
    <location>
        <begin position="18"/>
        <end position="90"/>
    </location>
</feature>
<dbReference type="InterPro" id="IPR032071">
    <property type="entry name" value="DUF4806"/>
</dbReference>
<evidence type="ECO:0000259" key="1">
    <source>
        <dbReference type="Pfam" id="PF16064"/>
    </source>
</evidence>
<feature type="non-terminal residue" evidence="2">
    <location>
        <position position="1"/>
    </location>
</feature>
<reference evidence="2 3" key="1">
    <citation type="submission" date="2019-01" db="EMBL/GenBank/DDBJ databases">
        <authorList>
            <person name="Sayadi A."/>
        </authorList>
    </citation>
    <scope>NUCLEOTIDE SEQUENCE [LARGE SCALE GENOMIC DNA]</scope>
</reference>
<dbReference type="EMBL" id="CAACVG010002721">
    <property type="protein sequence ID" value="VEN36835.1"/>
    <property type="molecule type" value="Genomic_DNA"/>
</dbReference>
<dbReference type="Pfam" id="PF16064">
    <property type="entry name" value="DUF4806"/>
    <property type="match status" value="1"/>
</dbReference>
<evidence type="ECO:0000313" key="3">
    <source>
        <dbReference type="Proteomes" id="UP000410492"/>
    </source>
</evidence>
<dbReference type="OrthoDB" id="6784356at2759"/>
<accession>A0A653BNF3</accession>
<protein>
    <recommendedName>
        <fullName evidence="1">DUF4806 domain-containing protein</fullName>
    </recommendedName>
</protein>
<keyword evidence="3" id="KW-1185">Reference proteome</keyword>
<name>A0A653BNF3_CALMS</name>
<dbReference type="PANTHER" id="PTHR34153:SF2">
    <property type="entry name" value="SI:CH211-262H13.3-RELATED"/>
    <property type="match status" value="1"/>
</dbReference>
<dbReference type="PANTHER" id="PTHR34153">
    <property type="entry name" value="SI:CH211-262H13.3-RELATED-RELATED"/>
    <property type="match status" value="1"/>
</dbReference>